<dbReference type="Gene3D" id="3.10.600.10">
    <property type="entry name" value="pyruvate carboxylase f1077a mutant domain"/>
    <property type="match status" value="1"/>
</dbReference>
<dbReference type="InterPro" id="IPR016185">
    <property type="entry name" value="PreATP-grasp_dom_sf"/>
</dbReference>
<dbReference type="Pfam" id="PF02436">
    <property type="entry name" value="PYC_OADA"/>
    <property type="match status" value="1"/>
</dbReference>
<dbReference type="PROSITE" id="PS50991">
    <property type="entry name" value="PYR_CT"/>
    <property type="match status" value="1"/>
</dbReference>
<evidence type="ECO:0000256" key="10">
    <source>
        <dbReference type="ARBA" id="ARBA00023268"/>
    </source>
</evidence>
<evidence type="ECO:0000259" key="16">
    <source>
        <dbReference type="PROSITE" id="PS50968"/>
    </source>
</evidence>
<dbReference type="PROSITE" id="PS50975">
    <property type="entry name" value="ATP_GRASP"/>
    <property type="match status" value="1"/>
</dbReference>
<dbReference type="InterPro" id="IPR000089">
    <property type="entry name" value="Biotin_lipoyl"/>
</dbReference>
<feature type="binding site" evidence="13">
    <location>
        <position position="200"/>
    </location>
    <ligand>
        <name>ATP</name>
        <dbReference type="ChEBI" id="CHEBI:30616"/>
    </ligand>
</feature>
<dbReference type="Gene3D" id="3.20.20.70">
    <property type="entry name" value="Aldolase class I"/>
    <property type="match status" value="1"/>
</dbReference>
<sequence>MFRKVLVANRGEIAIRAFRAAYELGAGTVAVFPHEDRNSLHRLKADESYEIGEPGHPVRAYLSVEEIIKAARKAGADAVYPGYGFLSENPELAKACADAGITFVGPPSDVLELTGNKARAIAAAREAGLPVLKSSEPSSDVEALVRAAEDIAFPVFVKAVAGGGGRGMRRVEEPAALREALEAASREAESAFGDPTVFLEQAVVEPRHIEVQILADGEGNVMHLFERDCSVQRRHQKVIEIAPAPNLSPELRDRICNDAVKFARHIGYRNAGTVEFLLDPNGNYVFIEMNPRIQVEHTVTEEVTDVDLVQSQMRIASGENLDDLGLSQETVQLRGAALQCRITTEDPANGFRPDTGMISAYRSPGGSGIRLDGGTTGAGTVIGAHFDSMLVKLTCRGRTFSAAVARARRAVAEFRIRGVSTNIPFIQAVLDDPDFYEGRVTTSFIEKRPHLLTARHSADRGTRMLTYLADVTVNKPNGPRPSAVDPKVKLPAVDLNAEPPAGSKQKLDELGPEGFARWLRESKALAVTDTTFRDAHQSLLATRVRTKDLLAVAPHVARMAPQLLSLEAWGGATYDVALRFLAEDPWERLASLREAVPNITLQMLLRGRNTVGYTPYPEAVTSAFVDEATKTGIDIFRIFDALNDVEQMRPAIEAVRETGTAVAEVCLCYTADLSNPDERIYTLDYYLKLAEQIVGAGAHVLAVKDMAGLLRPPAAARLVTALRKEFDLPVHLHTHDTAGGQLATYLAAIQSGVDAVDGAVASMAGTTSQPPLSAIVAATDYTDRSTGLDLRAVCDLEPYWESVRKVYAPFESGIPGPTGRVYSHEIPGGQLSNLRTQAVALGLGQKFEEIEAMYAAADRMLGRLVKVTPSSKVVGDLALHLVGAGVSPKEFEADPGRFDIPASVIGFLHGELGDPPGGWPEPFRSKALQGRAAPKGVAELTDEDVKGLETDRRATLNRLLFPAPTKEFLAHREAYGDTSVLGSKDFFYGLKPGEEYQVDLEPGVRLLIGLEAIGEADERGIRTVMATLNGQLRPIQVRDRSIAAEVPVAEKADRGNPGHVAAPFAGVVTPSVAEDDVVEAGQTIATIEAMKMEAAITAPKAGRVKRLAVRGVQQVEGGDLLIVLE</sequence>
<evidence type="ECO:0000256" key="1">
    <source>
        <dbReference type="ARBA" id="ARBA00001953"/>
    </source>
</evidence>
<gene>
    <name evidence="20" type="ORF">B0I31_101471</name>
</gene>
<dbReference type="Gene3D" id="3.30.470.20">
    <property type="entry name" value="ATP-grasp fold, B domain"/>
    <property type="match status" value="1"/>
</dbReference>
<dbReference type="FunFam" id="3.10.600.10:FF:000003">
    <property type="entry name" value="Pyruvate carboxylase"/>
    <property type="match status" value="1"/>
</dbReference>
<evidence type="ECO:0000256" key="11">
    <source>
        <dbReference type="PIRNR" id="PIRNR001594"/>
    </source>
</evidence>
<evidence type="ECO:0000256" key="7">
    <source>
        <dbReference type="ARBA" id="ARBA00022741"/>
    </source>
</evidence>
<evidence type="ECO:0000256" key="14">
    <source>
        <dbReference type="PIRSR" id="PIRSR001594-3"/>
    </source>
</evidence>
<dbReference type="FunFam" id="3.30.1490.20:FF:000003">
    <property type="entry name" value="acetyl-CoA carboxylase isoform X1"/>
    <property type="match status" value="1"/>
</dbReference>
<dbReference type="FunFam" id="2.40.50.100:FF:000003">
    <property type="entry name" value="Acetyl-CoA carboxylase biotin carboxyl carrier protein"/>
    <property type="match status" value="1"/>
</dbReference>
<feature type="active site" evidence="12">
    <location>
        <position position="292"/>
    </location>
</feature>
<protein>
    <recommendedName>
        <fullName evidence="3 11">Pyruvate carboxylase</fullName>
        <ecNumber evidence="3 11">6.4.1.1</ecNumber>
    </recommendedName>
</protein>
<feature type="binding site" description="via carbamate group" evidence="14">
    <location>
        <position position="704"/>
    </location>
    <ligand>
        <name>Mn(2+)</name>
        <dbReference type="ChEBI" id="CHEBI:29035"/>
    </ligand>
</feature>
<feature type="binding site" evidence="13">
    <location>
        <position position="235"/>
    </location>
    <ligand>
        <name>ATP</name>
        <dbReference type="ChEBI" id="CHEBI:30616"/>
    </ligand>
</feature>
<feature type="binding site" evidence="13">
    <location>
        <position position="606"/>
    </location>
    <ligand>
        <name>substrate</name>
    </ligand>
</feature>
<name>A0A2P8IIG8_SACCR</name>
<dbReference type="SMART" id="SM00878">
    <property type="entry name" value="Biotin_carb_C"/>
    <property type="match status" value="1"/>
</dbReference>
<dbReference type="PANTHER" id="PTHR43778:SF2">
    <property type="entry name" value="PYRUVATE CARBOXYLASE, MITOCHONDRIAL"/>
    <property type="match status" value="1"/>
</dbReference>
<dbReference type="AlphaFoldDB" id="A0A2P8IIG8"/>
<feature type="domain" description="Biotin carboxylation" evidence="18">
    <location>
        <begin position="1"/>
        <end position="450"/>
    </location>
</feature>
<dbReference type="PIRSF" id="PIRSF001594">
    <property type="entry name" value="Pyruv_carbox"/>
    <property type="match status" value="1"/>
</dbReference>
<dbReference type="Pfam" id="PF02785">
    <property type="entry name" value="Biotin_carb_C"/>
    <property type="match status" value="1"/>
</dbReference>
<dbReference type="InterPro" id="IPR001882">
    <property type="entry name" value="Biotin_BS"/>
</dbReference>
<feature type="binding site" evidence="13">
    <location>
        <position position="868"/>
    </location>
    <ligand>
        <name>substrate</name>
    </ligand>
</feature>
<dbReference type="Pfam" id="PF00289">
    <property type="entry name" value="Biotin_carb_N"/>
    <property type="match status" value="1"/>
</dbReference>
<dbReference type="InterPro" id="IPR011764">
    <property type="entry name" value="Biotin_carboxylation_dom"/>
</dbReference>
<dbReference type="EC" id="6.4.1.1" evidence="3 11"/>
<evidence type="ECO:0000256" key="13">
    <source>
        <dbReference type="PIRSR" id="PIRSR001594-2"/>
    </source>
</evidence>
<dbReference type="PROSITE" id="PS50968">
    <property type="entry name" value="BIOTINYL_LIPOYL"/>
    <property type="match status" value="1"/>
</dbReference>
<dbReference type="SUPFAM" id="SSF51230">
    <property type="entry name" value="Single hybrid motif"/>
    <property type="match status" value="1"/>
</dbReference>
<dbReference type="InterPro" id="IPR011053">
    <property type="entry name" value="Single_hybrid_motif"/>
</dbReference>
<dbReference type="InterPro" id="IPR003379">
    <property type="entry name" value="Carboxylase_cons_dom"/>
</dbReference>
<evidence type="ECO:0000256" key="2">
    <source>
        <dbReference type="ARBA" id="ARBA00004742"/>
    </source>
</evidence>
<dbReference type="NCBIfam" id="TIGR01235">
    <property type="entry name" value="pyruv_carbox"/>
    <property type="match status" value="1"/>
</dbReference>
<dbReference type="PROSITE" id="PS50979">
    <property type="entry name" value="BC"/>
    <property type="match status" value="1"/>
</dbReference>
<evidence type="ECO:0000313" key="21">
    <source>
        <dbReference type="Proteomes" id="UP000241118"/>
    </source>
</evidence>
<dbReference type="SUPFAM" id="SSF56059">
    <property type="entry name" value="Glutathione synthetase ATP-binding domain-like"/>
    <property type="match status" value="1"/>
</dbReference>
<dbReference type="Proteomes" id="UP000241118">
    <property type="component" value="Unassembled WGS sequence"/>
</dbReference>
<feature type="binding site" evidence="14">
    <location>
        <position position="534"/>
    </location>
    <ligand>
        <name>Mn(2+)</name>
        <dbReference type="ChEBI" id="CHEBI:29035"/>
    </ligand>
</feature>
<evidence type="ECO:0000256" key="3">
    <source>
        <dbReference type="ARBA" id="ARBA00013057"/>
    </source>
</evidence>
<feature type="domain" description="Lipoyl-binding" evidence="16">
    <location>
        <begin position="1051"/>
        <end position="1125"/>
    </location>
</feature>
<feature type="modified residue" description="N6-carboxylysine" evidence="15">
    <location>
        <position position="704"/>
    </location>
</feature>
<keyword evidence="4" id="KW-0312">Gluconeogenesis</keyword>
<dbReference type="InterPro" id="IPR005479">
    <property type="entry name" value="CPAse_ATP-bd"/>
</dbReference>
<evidence type="ECO:0000313" key="20">
    <source>
        <dbReference type="EMBL" id="PSL58255.1"/>
    </source>
</evidence>
<dbReference type="Pfam" id="PF00364">
    <property type="entry name" value="Biotin_lipoyl"/>
    <property type="match status" value="1"/>
</dbReference>
<dbReference type="OrthoDB" id="4435847at2"/>
<keyword evidence="9 11" id="KW-0092">Biotin</keyword>
<dbReference type="InterPro" id="IPR013785">
    <property type="entry name" value="Aldolase_TIM"/>
</dbReference>
<evidence type="ECO:0000259" key="19">
    <source>
        <dbReference type="PROSITE" id="PS50991"/>
    </source>
</evidence>
<feature type="binding site" evidence="14">
    <location>
        <position position="735"/>
    </location>
    <ligand>
        <name>Mn(2+)</name>
        <dbReference type="ChEBI" id="CHEBI:29035"/>
    </ligand>
</feature>
<comment type="cofactor">
    <cofactor evidence="1 11">
        <name>biotin</name>
        <dbReference type="ChEBI" id="CHEBI:57586"/>
    </cofactor>
</comment>
<feature type="binding site" evidence="14">
    <location>
        <position position="733"/>
    </location>
    <ligand>
        <name>Mn(2+)</name>
        <dbReference type="ChEBI" id="CHEBI:29035"/>
    </ligand>
</feature>
<dbReference type="FunFam" id="3.30.470.20:FF:000012">
    <property type="entry name" value="Pyruvate carboxylase"/>
    <property type="match status" value="1"/>
</dbReference>
<comment type="caution">
    <text evidence="20">The sequence shown here is derived from an EMBL/GenBank/DDBJ whole genome shotgun (WGS) entry which is preliminary data.</text>
</comment>
<evidence type="ECO:0000256" key="15">
    <source>
        <dbReference type="PIRSR" id="PIRSR001594-4"/>
    </source>
</evidence>
<evidence type="ECO:0000256" key="5">
    <source>
        <dbReference type="ARBA" id="ARBA00022598"/>
    </source>
</evidence>
<comment type="function">
    <text evidence="11">Catalyzes a 2-step reaction, involving the ATP-dependent carboxylation of the covalently attached biotin in the first step and the transfer of the carboxyl group to pyruvate in the second.</text>
</comment>
<dbReference type="SUPFAM" id="SSF51569">
    <property type="entry name" value="Aldolase"/>
    <property type="match status" value="1"/>
</dbReference>
<dbReference type="InterPro" id="IPR055268">
    <property type="entry name" value="PCB-like"/>
</dbReference>
<dbReference type="CDD" id="cd06850">
    <property type="entry name" value="biotinyl_domain"/>
    <property type="match status" value="1"/>
</dbReference>
<keyword evidence="20" id="KW-0670">Pyruvate</keyword>
<evidence type="ECO:0000256" key="9">
    <source>
        <dbReference type="ARBA" id="ARBA00023267"/>
    </source>
</evidence>
<dbReference type="SUPFAM" id="SSF52440">
    <property type="entry name" value="PreATP-grasp domain"/>
    <property type="match status" value="1"/>
</dbReference>
<dbReference type="GO" id="GO:0046872">
    <property type="term" value="F:metal ion binding"/>
    <property type="evidence" value="ECO:0007669"/>
    <property type="project" value="UniProtKB-KW"/>
</dbReference>
<feature type="domain" description="Pyruvate carboxyltransferase" evidence="19">
    <location>
        <begin position="525"/>
        <end position="794"/>
    </location>
</feature>
<dbReference type="NCBIfam" id="NF006761">
    <property type="entry name" value="PRK09282.1"/>
    <property type="match status" value="1"/>
</dbReference>
<dbReference type="Gene3D" id="2.40.50.100">
    <property type="match status" value="1"/>
</dbReference>
<proteinExistence type="predicted"/>
<dbReference type="CDD" id="cd07937">
    <property type="entry name" value="DRE_TIM_PC_TC_5S"/>
    <property type="match status" value="1"/>
</dbReference>
<dbReference type="InterPro" id="IPR000891">
    <property type="entry name" value="PYR_CT"/>
</dbReference>
<dbReference type="Pfam" id="PF00682">
    <property type="entry name" value="HMGL-like"/>
    <property type="match status" value="1"/>
</dbReference>
<dbReference type="InterPro" id="IPR011054">
    <property type="entry name" value="Rudment_hybrid_motif"/>
</dbReference>
<evidence type="ECO:0000256" key="6">
    <source>
        <dbReference type="ARBA" id="ARBA00022723"/>
    </source>
</evidence>
<feature type="modified residue" description="N6-biotinyllysine" evidence="15">
    <location>
        <position position="1091"/>
    </location>
</feature>
<dbReference type="GO" id="GO:0006094">
    <property type="term" value="P:gluconeogenesis"/>
    <property type="evidence" value="ECO:0007669"/>
    <property type="project" value="UniProtKB-UniPathway"/>
</dbReference>
<accession>A0A2P8IIG8</accession>
<dbReference type="PANTHER" id="PTHR43778">
    <property type="entry name" value="PYRUVATE CARBOXYLASE"/>
    <property type="match status" value="1"/>
</dbReference>
<evidence type="ECO:0000256" key="4">
    <source>
        <dbReference type="ARBA" id="ARBA00022432"/>
    </source>
</evidence>
<dbReference type="SUPFAM" id="SSF89000">
    <property type="entry name" value="post-HMGL domain-like"/>
    <property type="match status" value="1"/>
</dbReference>
<dbReference type="RefSeq" id="WP_106613586.1">
    <property type="nucleotide sequence ID" value="NZ_PYAX01000001.1"/>
</dbReference>
<evidence type="ECO:0000259" key="17">
    <source>
        <dbReference type="PROSITE" id="PS50975"/>
    </source>
</evidence>
<dbReference type="SUPFAM" id="SSF51246">
    <property type="entry name" value="Rudiment single hybrid motif"/>
    <property type="match status" value="1"/>
</dbReference>
<organism evidence="20 21">
    <name type="scientific">Saccharothrix carnea</name>
    <dbReference type="NCBI Taxonomy" id="1280637"/>
    <lineage>
        <taxon>Bacteria</taxon>
        <taxon>Bacillati</taxon>
        <taxon>Actinomycetota</taxon>
        <taxon>Actinomycetes</taxon>
        <taxon>Pseudonocardiales</taxon>
        <taxon>Pseudonocardiaceae</taxon>
        <taxon>Saccharothrix</taxon>
    </lineage>
</organism>
<feature type="domain" description="ATP-grasp" evidence="17">
    <location>
        <begin position="121"/>
        <end position="317"/>
    </location>
</feature>
<keyword evidence="7 11" id="KW-0547">Nucleotide-binding</keyword>
<evidence type="ECO:0000259" key="18">
    <source>
        <dbReference type="PROSITE" id="PS50979"/>
    </source>
</evidence>
<keyword evidence="5 11" id="KW-0436">Ligase</keyword>
<keyword evidence="8 11" id="KW-0067">ATP-binding</keyword>
<comment type="catalytic activity">
    <reaction evidence="11">
        <text>hydrogencarbonate + pyruvate + ATP = oxaloacetate + ADP + phosphate + H(+)</text>
        <dbReference type="Rhea" id="RHEA:20844"/>
        <dbReference type="ChEBI" id="CHEBI:15361"/>
        <dbReference type="ChEBI" id="CHEBI:15378"/>
        <dbReference type="ChEBI" id="CHEBI:16452"/>
        <dbReference type="ChEBI" id="CHEBI:17544"/>
        <dbReference type="ChEBI" id="CHEBI:30616"/>
        <dbReference type="ChEBI" id="CHEBI:43474"/>
        <dbReference type="ChEBI" id="CHEBI:456216"/>
        <dbReference type="EC" id="6.4.1.1"/>
    </reaction>
</comment>
<dbReference type="InterPro" id="IPR005481">
    <property type="entry name" value="BC-like_N"/>
</dbReference>
<dbReference type="GO" id="GO:0004736">
    <property type="term" value="F:pyruvate carboxylase activity"/>
    <property type="evidence" value="ECO:0007669"/>
    <property type="project" value="UniProtKB-EC"/>
</dbReference>
<reference evidence="20 21" key="1">
    <citation type="submission" date="2018-03" db="EMBL/GenBank/DDBJ databases">
        <title>Genomic Encyclopedia of Type Strains, Phase III (KMG-III): the genomes of soil and plant-associated and newly described type strains.</title>
        <authorList>
            <person name="Whitman W."/>
        </authorList>
    </citation>
    <scope>NUCLEOTIDE SEQUENCE [LARGE SCALE GENOMIC DNA]</scope>
    <source>
        <strain evidence="20 21">CGMCC 4.7097</strain>
    </source>
</reference>
<dbReference type="GO" id="GO:0005737">
    <property type="term" value="C:cytoplasm"/>
    <property type="evidence" value="ECO:0007669"/>
    <property type="project" value="TreeGrafter"/>
</dbReference>
<dbReference type="InterPro" id="IPR005930">
    <property type="entry name" value="Pyruv_COase"/>
</dbReference>
<dbReference type="UniPathway" id="UPA00138"/>
<keyword evidence="21" id="KW-1185">Reference proteome</keyword>
<keyword evidence="10" id="KW-0511">Multifunctional enzyme</keyword>
<dbReference type="InterPro" id="IPR011761">
    <property type="entry name" value="ATP-grasp"/>
</dbReference>
<dbReference type="GO" id="GO:0005524">
    <property type="term" value="F:ATP binding"/>
    <property type="evidence" value="ECO:0007669"/>
    <property type="project" value="UniProtKB-UniRule"/>
</dbReference>
<dbReference type="NCBIfam" id="NF009554">
    <property type="entry name" value="PRK12999.1"/>
    <property type="match status" value="1"/>
</dbReference>
<comment type="pathway">
    <text evidence="2">Carbohydrate biosynthesis; gluconeogenesis.</text>
</comment>
<evidence type="ECO:0000256" key="8">
    <source>
        <dbReference type="ARBA" id="ARBA00022840"/>
    </source>
</evidence>
<dbReference type="EMBL" id="PYAX01000001">
    <property type="protein sequence ID" value="PSL58255.1"/>
    <property type="molecule type" value="Genomic_DNA"/>
</dbReference>
<feature type="binding site" evidence="13">
    <location>
        <position position="117"/>
    </location>
    <ligand>
        <name>ATP</name>
        <dbReference type="ChEBI" id="CHEBI:30616"/>
    </ligand>
</feature>
<keyword evidence="6 14" id="KW-0479">Metal-binding</keyword>
<dbReference type="Pfam" id="PF02786">
    <property type="entry name" value="CPSase_L_D2"/>
    <property type="match status" value="1"/>
</dbReference>
<dbReference type="PROSITE" id="PS00188">
    <property type="entry name" value="BIOTIN"/>
    <property type="match status" value="1"/>
</dbReference>
<dbReference type="FunFam" id="3.20.20.70:FF:000120">
    <property type="entry name" value="Pyruvate carboxylase"/>
    <property type="match status" value="1"/>
</dbReference>
<evidence type="ECO:0000256" key="12">
    <source>
        <dbReference type="PIRSR" id="PIRSR001594-1"/>
    </source>
</evidence>
<dbReference type="InterPro" id="IPR005482">
    <property type="entry name" value="Biotin_COase_C"/>
</dbReference>
<dbReference type="PROSITE" id="PS00867">
    <property type="entry name" value="CPSASE_2"/>
    <property type="match status" value="1"/>
</dbReference>